<keyword evidence="1" id="KW-1133">Transmembrane helix</keyword>
<proteinExistence type="predicted"/>
<protein>
    <submittedName>
        <fullName evidence="2">G758 protein</fullName>
    </submittedName>
</protein>
<keyword evidence="1" id="KW-0812">Transmembrane</keyword>
<evidence type="ECO:0000313" key="2">
    <source>
        <dbReference type="EMBL" id="CAL5219003.1"/>
    </source>
</evidence>
<reference evidence="2 3" key="1">
    <citation type="submission" date="2024-06" db="EMBL/GenBank/DDBJ databases">
        <authorList>
            <person name="Kraege A."/>
            <person name="Thomma B."/>
        </authorList>
    </citation>
    <scope>NUCLEOTIDE SEQUENCE [LARGE SCALE GENOMIC DNA]</scope>
</reference>
<comment type="caution">
    <text evidence="2">The sequence shown here is derived from an EMBL/GenBank/DDBJ whole genome shotgun (WGS) entry which is preliminary data.</text>
</comment>
<evidence type="ECO:0000313" key="3">
    <source>
        <dbReference type="Proteomes" id="UP001497392"/>
    </source>
</evidence>
<evidence type="ECO:0000256" key="1">
    <source>
        <dbReference type="SAM" id="Phobius"/>
    </source>
</evidence>
<feature type="transmembrane region" description="Helical" evidence="1">
    <location>
        <begin position="109"/>
        <end position="127"/>
    </location>
</feature>
<dbReference type="Proteomes" id="UP001497392">
    <property type="component" value="Unassembled WGS sequence"/>
</dbReference>
<keyword evidence="3" id="KW-1185">Reference proteome</keyword>
<gene>
    <name evidence="2" type="primary">g758</name>
    <name evidence="2" type="ORF">VP750_LOCUS662</name>
</gene>
<feature type="transmembrane region" description="Helical" evidence="1">
    <location>
        <begin position="139"/>
        <end position="164"/>
    </location>
</feature>
<keyword evidence="1" id="KW-0472">Membrane</keyword>
<name>A0ABP1FGH2_9CHLO</name>
<organism evidence="2 3">
    <name type="scientific">Coccomyxa viridis</name>
    <dbReference type="NCBI Taxonomy" id="1274662"/>
    <lineage>
        <taxon>Eukaryota</taxon>
        <taxon>Viridiplantae</taxon>
        <taxon>Chlorophyta</taxon>
        <taxon>core chlorophytes</taxon>
        <taxon>Trebouxiophyceae</taxon>
        <taxon>Trebouxiophyceae incertae sedis</taxon>
        <taxon>Coccomyxaceae</taxon>
        <taxon>Coccomyxa</taxon>
    </lineage>
</organism>
<accession>A0ABP1FGH2</accession>
<sequence>MPNLEKSTSLVVFVSPEGEEGVRLTYVSASLKTLADSIRESKGWPDRGLRFILAGRELYEDDIVEAAQAPVLHCMVVDESVQGSVRRQHRPPPNAEPVDWMDALDPGKFIMWLMAGVLASCWLILLVKSDLLDRPSVIMLCVMTAIFAAPLLWTSALWAAAMLWPACAAQAPSDLQQRRL</sequence>
<dbReference type="EMBL" id="CAXHTA020000002">
    <property type="protein sequence ID" value="CAL5219003.1"/>
    <property type="molecule type" value="Genomic_DNA"/>
</dbReference>